<dbReference type="EMBL" id="MN445185">
    <property type="protein sequence ID" value="QKN85940.1"/>
    <property type="molecule type" value="Genomic_DNA"/>
</dbReference>
<evidence type="ECO:0000313" key="1">
    <source>
        <dbReference type="EMBL" id="QKN85940.1"/>
    </source>
</evidence>
<accession>A0A7D4V0W3</accession>
<reference evidence="1 2" key="1">
    <citation type="submission" date="2019-09" db="EMBL/GenBank/DDBJ databases">
        <authorList>
            <person name="Lin J."/>
            <person name="Cucic S."/>
            <person name="Klem A."/>
            <person name="Kropinski A."/>
            <person name="Anany H."/>
        </authorList>
    </citation>
    <scope>NUCLEOTIDE SEQUENCE [LARGE SCALE GENOMIC DNA]</scope>
</reference>
<name>A0A7D4V0W3_9CAUD</name>
<sequence>MSKLNKAATKEWLSVPTADGQYRYVFTYDENDLTAKGIPHMLSHKLINSVTGATLVGSGGRTIFCAPSWDQTELTKKMLGELRAVSARLFFKLIARKPALWDAWSQHNLEALRGECLNYVLVEEVIDNFFANVMKTERLRKPNTDGYSFVSVKSSELIRGEFAGHVLSVTRNLSFFGQPFSEPVVQVTYDFRLPFTVRNEFDPGQVSLKFLYPLQSWPLLKRFLAEPRVAAVLQAWIDSWPEGIEEKSKTRVDF</sequence>
<gene>
    <name evidence="1" type="ORF">ACEC001_1020</name>
</gene>
<evidence type="ECO:0000313" key="2">
    <source>
        <dbReference type="Proteomes" id="UP000515779"/>
    </source>
</evidence>
<dbReference type="Proteomes" id="UP000515779">
    <property type="component" value="Segment"/>
</dbReference>
<organism evidence="1 2">
    <name type="scientific">Escherichia phage vB_EcoM_EC001</name>
    <dbReference type="NCBI Taxonomy" id="2739754"/>
    <lineage>
        <taxon>Viruses</taxon>
        <taxon>Duplodnaviria</taxon>
        <taxon>Heunggongvirae</taxon>
        <taxon>Uroviricota</taxon>
        <taxon>Caudoviricetes</taxon>
        <taxon>Chimalliviridae</taxon>
        <taxon>Seoulvirus</taxon>
        <taxon>Seoulvirus SPN3US</taxon>
    </lineage>
</organism>
<protein>
    <submittedName>
        <fullName evidence="1">Uncharacterized protein</fullName>
    </submittedName>
</protein>
<proteinExistence type="predicted"/>